<feature type="region of interest" description="Disordered" evidence="5">
    <location>
        <begin position="176"/>
        <end position="216"/>
    </location>
</feature>
<name>A0A1I8EX20_WUCBA</name>
<evidence type="ECO:0000256" key="5">
    <source>
        <dbReference type="SAM" id="MobiDB-lite"/>
    </source>
</evidence>
<comment type="similarity">
    <text evidence="1 4">Belongs to the endosulfine family.</text>
</comment>
<dbReference type="Pfam" id="PF04667">
    <property type="entry name" value="Endosulfine"/>
    <property type="match status" value="1"/>
</dbReference>
<keyword evidence="4" id="KW-0963">Cytoplasm</keyword>
<keyword evidence="4" id="KW-0132">Cell division</keyword>
<comment type="subcellular location">
    <subcellularLocation>
        <location evidence="4">Cytoplasm</location>
    </subcellularLocation>
</comment>
<feature type="compositionally biased region" description="Basic and acidic residues" evidence="5">
    <location>
        <begin position="206"/>
        <end position="216"/>
    </location>
</feature>
<accession>A0A1I8EX20</accession>
<protein>
    <submittedName>
        <fullName evidence="6">Uncharacterized protein</fullName>
    </submittedName>
</protein>
<dbReference type="STRING" id="6293.A0A1I8EX20"/>
<feature type="compositionally biased region" description="Polar residues" evidence="5">
    <location>
        <begin position="183"/>
        <end position="198"/>
    </location>
</feature>
<keyword evidence="3 4" id="KW-0650">Protein phosphatase inhibitor</keyword>
<dbReference type="GO" id="GO:0051301">
    <property type="term" value="P:cell division"/>
    <property type="evidence" value="ECO:0007669"/>
    <property type="project" value="UniProtKB-KW"/>
</dbReference>
<comment type="function">
    <text evidence="4">Protein phosphatase inhibitor that specifically inhibits protein phosphatase 2A (PP2A) during mitosis.</text>
</comment>
<keyword evidence="2 4" id="KW-0498">Mitosis</keyword>
<evidence type="ECO:0000256" key="4">
    <source>
        <dbReference type="RuleBase" id="RU363120"/>
    </source>
</evidence>
<reference evidence="6" key="1">
    <citation type="submission" date="2016-11" db="UniProtKB">
        <authorList>
            <consortium name="WormBaseParasite"/>
        </authorList>
    </citation>
    <scope>IDENTIFICATION</scope>
    <source>
        <strain evidence="6">pt0022</strain>
    </source>
</reference>
<dbReference type="InterPro" id="IPR006760">
    <property type="entry name" value="Endosulphine"/>
</dbReference>
<keyword evidence="4" id="KW-0131">Cell cycle</keyword>
<evidence type="ECO:0000256" key="3">
    <source>
        <dbReference type="ARBA" id="ARBA00023272"/>
    </source>
</evidence>
<evidence type="ECO:0000256" key="1">
    <source>
        <dbReference type="ARBA" id="ARBA00010520"/>
    </source>
</evidence>
<dbReference type="GO" id="GO:0004864">
    <property type="term" value="F:protein phosphatase inhibitor activity"/>
    <property type="evidence" value="ECO:0007669"/>
    <property type="project" value="UniProtKB-KW"/>
</dbReference>
<evidence type="ECO:0000313" key="6">
    <source>
        <dbReference type="WBParaSite" id="maker-PairedContig_607-snap-gene-0.4-mRNA-1"/>
    </source>
</evidence>
<organism evidence="6">
    <name type="scientific">Wuchereria bancrofti</name>
    <dbReference type="NCBI Taxonomy" id="6293"/>
    <lineage>
        <taxon>Eukaryota</taxon>
        <taxon>Metazoa</taxon>
        <taxon>Ecdysozoa</taxon>
        <taxon>Nematoda</taxon>
        <taxon>Chromadorea</taxon>
        <taxon>Rhabditida</taxon>
        <taxon>Spirurina</taxon>
        <taxon>Spiruromorpha</taxon>
        <taxon>Filarioidea</taxon>
        <taxon>Onchocercidae</taxon>
        <taxon>Wuchereria</taxon>
    </lineage>
</organism>
<dbReference type="AlphaFoldDB" id="A0A1I8EX20"/>
<dbReference type="GO" id="GO:0005737">
    <property type="term" value="C:cytoplasm"/>
    <property type="evidence" value="ECO:0007669"/>
    <property type="project" value="UniProtKB-SubCell"/>
</dbReference>
<sequence>MVATTCRVREDDREGDSAGLGYLLCHRGIIREVHFVENNSFIVTMIKVLRVLITAMLSGVQNLDEAKKLVEEGFTFEKQQEHLLMSKLAANGKLPIKPQSTFLQKKLQQQRKFFDSGDYAMNKQKTNNPSANLPVANLQSIMQKSASVASSAQEEVDVPLKIDVSTTVRDESLLIPRPDTVPQRKSSNIYPSVHSKLSPQPYIHHSTHDSDPLTGP</sequence>
<proteinExistence type="inferred from homology"/>
<dbReference type="WBParaSite" id="maker-PairedContig_607-snap-gene-0.4-mRNA-1">
    <property type="protein sequence ID" value="maker-PairedContig_607-snap-gene-0.4-mRNA-1"/>
    <property type="gene ID" value="maker-PairedContig_607-snap-gene-0.4"/>
</dbReference>
<evidence type="ECO:0000256" key="2">
    <source>
        <dbReference type="ARBA" id="ARBA00022776"/>
    </source>
</evidence>